<reference evidence="1 2" key="1">
    <citation type="submission" date="2018-03" db="EMBL/GenBank/DDBJ databases">
        <authorList>
            <person name="Gully D."/>
        </authorList>
    </citation>
    <scope>NUCLEOTIDE SEQUENCE [LARGE SCALE GENOMIC DNA]</scope>
    <source>
        <strain evidence="1">ORS3257</strain>
    </source>
</reference>
<proteinExistence type="predicted"/>
<organism evidence="1 2">
    <name type="scientific">Bradyrhizobium vignae</name>
    <dbReference type="NCBI Taxonomy" id="1549949"/>
    <lineage>
        <taxon>Bacteria</taxon>
        <taxon>Pseudomonadati</taxon>
        <taxon>Pseudomonadota</taxon>
        <taxon>Alphaproteobacteria</taxon>
        <taxon>Hyphomicrobiales</taxon>
        <taxon>Nitrobacteraceae</taxon>
        <taxon>Bradyrhizobium</taxon>
    </lineage>
</organism>
<dbReference type="EMBL" id="LS398110">
    <property type="protein sequence ID" value="SPP98219.1"/>
    <property type="molecule type" value="Genomic_DNA"/>
</dbReference>
<protein>
    <submittedName>
        <fullName evidence="1">Uncharacterized protein</fullName>
    </submittedName>
</protein>
<evidence type="ECO:0000313" key="2">
    <source>
        <dbReference type="Proteomes" id="UP000246085"/>
    </source>
</evidence>
<evidence type="ECO:0000313" key="1">
    <source>
        <dbReference type="EMBL" id="SPP98219.1"/>
    </source>
</evidence>
<gene>
    <name evidence="1" type="ORF">BRAD3257_7510</name>
</gene>
<accession>A0A2U3QA68</accession>
<dbReference type="AlphaFoldDB" id="A0A2U3QA68"/>
<name>A0A2U3QA68_9BRAD</name>
<sequence>MIRSERASLSCYGPELKSADPARPFVATPTRSAALVPVGTLTRWYGLGLDPHTKRLALSTFMGHGDINSTAVYLTPTPELLEHANRRFRAFAATMLGEDQSCALPRYIGSVTSPIISRYRKRLRLGSIRSYRDTIVSVAPRPFGLFVRSLESTVRRVIPWKGAHNGRPF</sequence>
<dbReference type="Proteomes" id="UP000246085">
    <property type="component" value="Chromosome BRAD3257"/>
</dbReference>
<dbReference type="KEGG" id="bvz:BRAD3257_7510"/>